<accession>A0A542ZRQ6</accession>
<gene>
    <name evidence="2" type="ORF">FB460_0844</name>
</gene>
<feature type="transmembrane region" description="Helical" evidence="1">
    <location>
        <begin position="78"/>
        <end position="99"/>
    </location>
</feature>
<sequence>MLERLGNHRSAIAWIVLALGAAWTVWRVFAALTADGPIGVVADYAPSLFTIVHALPLVIVAVCLVLEEPLPRRAVWFLYVALGFGVAATLIAVVFQMIGQISPVLPEPVPVRVIGLIGFTVLQAIPTLLLWALWRLCRRARAGDVEEVREMFGRELSREDLIQGADEPTRRIHR</sequence>
<evidence type="ECO:0000256" key="1">
    <source>
        <dbReference type="SAM" id="Phobius"/>
    </source>
</evidence>
<feature type="transmembrane region" description="Helical" evidence="1">
    <location>
        <begin position="12"/>
        <end position="32"/>
    </location>
</feature>
<dbReference type="EMBL" id="VFOR01000001">
    <property type="protein sequence ID" value="TQL63044.1"/>
    <property type="molecule type" value="Genomic_DNA"/>
</dbReference>
<keyword evidence="1" id="KW-0812">Transmembrane</keyword>
<evidence type="ECO:0000313" key="2">
    <source>
        <dbReference type="EMBL" id="TQL63044.1"/>
    </source>
</evidence>
<keyword evidence="1" id="KW-1133">Transmembrane helix</keyword>
<reference evidence="2 3" key="1">
    <citation type="submission" date="2019-06" db="EMBL/GenBank/DDBJ databases">
        <title>Sequencing the genomes of 1000 actinobacteria strains.</title>
        <authorList>
            <person name="Klenk H.-P."/>
        </authorList>
    </citation>
    <scope>NUCLEOTIDE SEQUENCE [LARGE SCALE GENOMIC DNA]</scope>
    <source>
        <strain evidence="2 3">DSM 8251</strain>
    </source>
</reference>
<name>A0A542ZRQ6_9ACTN</name>
<dbReference type="AlphaFoldDB" id="A0A542ZRQ6"/>
<dbReference type="RefSeq" id="WP_142092810.1">
    <property type="nucleotide sequence ID" value="NZ_BAAAMD010000001.1"/>
</dbReference>
<comment type="caution">
    <text evidence="2">The sequence shown here is derived from an EMBL/GenBank/DDBJ whole genome shotgun (WGS) entry which is preliminary data.</text>
</comment>
<keyword evidence="3" id="KW-1185">Reference proteome</keyword>
<dbReference type="Proteomes" id="UP000316196">
    <property type="component" value="Unassembled WGS sequence"/>
</dbReference>
<keyword evidence="1" id="KW-0472">Membrane</keyword>
<evidence type="ECO:0000313" key="3">
    <source>
        <dbReference type="Proteomes" id="UP000316196"/>
    </source>
</evidence>
<protein>
    <submittedName>
        <fullName evidence="2">Uncharacterized protein</fullName>
    </submittedName>
</protein>
<organism evidence="2 3">
    <name type="scientific">Propioniferax innocua</name>
    <dbReference type="NCBI Taxonomy" id="1753"/>
    <lineage>
        <taxon>Bacteria</taxon>
        <taxon>Bacillati</taxon>
        <taxon>Actinomycetota</taxon>
        <taxon>Actinomycetes</taxon>
        <taxon>Propionibacteriales</taxon>
        <taxon>Propionibacteriaceae</taxon>
        <taxon>Propioniferax</taxon>
    </lineage>
</organism>
<feature type="transmembrane region" description="Helical" evidence="1">
    <location>
        <begin position="44"/>
        <end position="66"/>
    </location>
</feature>
<proteinExistence type="predicted"/>
<feature type="transmembrane region" description="Helical" evidence="1">
    <location>
        <begin position="111"/>
        <end position="134"/>
    </location>
</feature>